<dbReference type="PANTHER" id="PTHR30213:SF1">
    <property type="entry name" value="INNER MEMBRANE PROTEIN YHJD"/>
    <property type="match status" value="1"/>
</dbReference>
<feature type="transmembrane region" description="Helical" evidence="7">
    <location>
        <begin position="138"/>
        <end position="165"/>
    </location>
</feature>
<feature type="transmembrane region" description="Helical" evidence="7">
    <location>
        <begin position="243"/>
        <end position="264"/>
    </location>
</feature>
<keyword evidence="5 7" id="KW-0472">Membrane</keyword>
<dbReference type="PIRSF" id="PIRSF035875">
    <property type="entry name" value="RNase_BN"/>
    <property type="match status" value="1"/>
</dbReference>
<accession>A0A1H4YA02</accession>
<reference evidence="8 9" key="1">
    <citation type="submission" date="2016-10" db="EMBL/GenBank/DDBJ databases">
        <authorList>
            <person name="de Groot N.N."/>
        </authorList>
    </citation>
    <scope>NUCLEOTIDE SEQUENCE [LARGE SCALE GENOMIC DNA]</scope>
    <source>
        <strain evidence="8 9">MT12</strain>
    </source>
</reference>
<evidence type="ECO:0000256" key="1">
    <source>
        <dbReference type="ARBA" id="ARBA00004651"/>
    </source>
</evidence>
<evidence type="ECO:0000256" key="4">
    <source>
        <dbReference type="ARBA" id="ARBA00022989"/>
    </source>
</evidence>
<organism evidence="8 9">
    <name type="scientific">Bradyrhizobium erythrophlei</name>
    <dbReference type="NCBI Taxonomy" id="1437360"/>
    <lineage>
        <taxon>Bacteria</taxon>
        <taxon>Pseudomonadati</taxon>
        <taxon>Pseudomonadota</taxon>
        <taxon>Alphaproteobacteria</taxon>
        <taxon>Hyphomicrobiales</taxon>
        <taxon>Nitrobacteraceae</taxon>
        <taxon>Bradyrhizobium</taxon>
    </lineage>
</organism>
<evidence type="ECO:0000256" key="2">
    <source>
        <dbReference type="ARBA" id="ARBA00022475"/>
    </source>
</evidence>
<evidence type="ECO:0000256" key="5">
    <source>
        <dbReference type="ARBA" id="ARBA00023136"/>
    </source>
</evidence>
<dbReference type="AlphaFoldDB" id="A0A1H4YA02"/>
<dbReference type="OrthoDB" id="9797028at2"/>
<feature type="transmembrane region" description="Helical" evidence="7">
    <location>
        <begin position="27"/>
        <end position="50"/>
    </location>
</feature>
<feature type="transmembrane region" description="Helical" evidence="7">
    <location>
        <begin position="171"/>
        <end position="196"/>
    </location>
</feature>
<proteinExistence type="predicted"/>
<feature type="transmembrane region" description="Helical" evidence="7">
    <location>
        <begin position="208"/>
        <end position="231"/>
    </location>
</feature>
<dbReference type="NCBIfam" id="TIGR00765">
    <property type="entry name" value="yihY_not_rbn"/>
    <property type="match status" value="1"/>
</dbReference>
<evidence type="ECO:0000256" key="7">
    <source>
        <dbReference type="SAM" id="Phobius"/>
    </source>
</evidence>
<comment type="subcellular location">
    <subcellularLocation>
        <location evidence="1">Cell membrane</location>
        <topology evidence="1">Multi-pass membrane protein</topology>
    </subcellularLocation>
</comment>
<feature type="region of interest" description="Disordered" evidence="6">
    <location>
        <begin position="272"/>
        <end position="307"/>
    </location>
</feature>
<dbReference type="PANTHER" id="PTHR30213">
    <property type="entry name" value="INNER MEMBRANE PROTEIN YHJD"/>
    <property type="match status" value="1"/>
</dbReference>
<evidence type="ECO:0000256" key="3">
    <source>
        <dbReference type="ARBA" id="ARBA00022692"/>
    </source>
</evidence>
<evidence type="ECO:0000256" key="6">
    <source>
        <dbReference type="SAM" id="MobiDB-lite"/>
    </source>
</evidence>
<keyword evidence="4 7" id="KW-1133">Transmembrane helix</keyword>
<dbReference type="RefSeq" id="WP_092117833.1">
    <property type="nucleotide sequence ID" value="NZ_FNTH01000001.1"/>
</dbReference>
<feature type="compositionally biased region" description="Basic and acidic residues" evidence="6">
    <location>
        <begin position="295"/>
        <end position="307"/>
    </location>
</feature>
<protein>
    <submittedName>
        <fullName evidence="8">Membrane protein</fullName>
    </submittedName>
</protein>
<dbReference type="Proteomes" id="UP000198992">
    <property type="component" value="Unassembled WGS sequence"/>
</dbReference>
<evidence type="ECO:0000313" key="9">
    <source>
        <dbReference type="Proteomes" id="UP000198992"/>
    </source>
</evidence>
<dbReference type="Pfam" id="PF03631">
    <property type="entry name" value="Virul_fac_BrkB"/>
    <property type="match status" value="1"/>
</dbReference>
<evidence type="ECO:0000313" key="8">
    <source>
        <dbReference type="EMBL" id="SED14822.1"/>
    </source>
</evidence>
<name>A0A1H4YA02_9BRAD</name>
<dbReference type="EMBL" id="FNTH01000001">
    <property type="protein sequence ID" value="SED14822.1"/>
    <property type="molecule type" value="Genomic_DNA"/>
</dbReference>
<feature type="transmembrane region" description="Helical" evidence="7">
    <location>
        <begin position="88"/>
        <end position="107"/>
    </location>
</feature>
<keyword evidence="3 7" id="KW-0812">Transmembrane</keyword>
<sequence>MAATWRILKQAMSGFLAHEALSRGAAIAFYVVTSLAPVLLIVVAIAGLVFGADAVRGSLVKELSGLFGQQGGELIQTMLARSSDKSSGAAASILGAVTVIITASGVFSEMQSGLNRAWEVKSPDQPWSSLIRTRAASLGLVAALGFLLMVSLAASTALAALGNYFGTHAAFALPLLSLLNTVVSIALFTALFAAIFKVLPDAPIAWRDVIVGGFVTAILFTIGKSLIGWYLGTTAASSGYGAAGALLLILLWAYYSAQILLFGAELTRAMAGPTPKPGDQQENGDGRSKPALLQLDDRDTWQPHRFM</sequence>
<dbReference type="GO" id="GO:0005886">
    <property type="term" value="C:plasma membrane"/>
    <property type="evidence" value="ECO:0007669"/>
    <property type="project" value="UniProtKB-SubCell"/>
</dbReference>
<dbReference type="InterPro" id="IPR017039">
    <property type="entry name" value="Virul_fac_BrkB"/>
</dbReference>
<keyword evidence="2" id="KW-1003">Cell membrane</keyword>
<gene>
    <name evidence="8" type="ORF">SAMN05444164_3856</name>
</gene>